<dbReference type="InterPro" id="IPR043030">
    <property type="entry name" value="BGBP_N_sf"/>
</dbReference>
<feature type="domain" description="CBM39" evidence="11">
    <location>
        <begin position="21"/>
        <end position="120"/>
    </location>
</feature>
<evidence type="ECO:0000256" key="2">
    <source>
        <dbReference type="ARBA" id="ARBA00008781"/>
    </source>
</evidence>
<dbReference type="AlphaFoldDB" id="A0AAD7YFP6"/>
<reference evidence="12" key="1">
    <citation type="submission" date="2023-03" db="EMBL/GenBank/DDBJ databases">
        <title>Chromosome-level genomes of two armyworms, Mythimna separata and Mythimna loreyi, provide insights into the biosynthesis and reception of sex pheromones.</title>
        <authorList>
            <person name="Zhao H."/>
        </authorList>
    </citation>
    <scope>NUCLEOTIDE SEQUENCE</scope>
    <source>
        <strain evidence="12">BeijingLab</strain>
        <tissue evidence="12">Pupa</tissue>
    </source>
</reference>
<protein>
    <submittedName>
        <fullName evidence="12">Uncharacterized protein</fullName>
    </submittedName>
</protein>
<accession>A0AAD7YFP6</accession>
<keyword evidence="3" id="KW-0964">Secreted</keyword>
<dbReference type="SUPFAM" id="SSF49899">
    <property type="entry name" value="Concanavalin A-like lectins/glucanases"/>
    <property type="match status" value="1"/>
</dbReference>
<dbReference type="EMBL" id="JARGEI010000020">
    <property type="protein sequence ID" value="KAJ8713683.1"/>
    <property type="molecule type" value="Genomic_DNA"/>
</dbReference>
<dbReference type="Pfam" id="PF15886">
    <property type="entry name" value="CBM39"/>
    <property type="match status" value="1"/>
</dbReference>
<dbReference type="GO" id="GO:0005576">
    <property type="term" value="C:extracellular region"/>
    <property type="evidence" value="ECO:0007669"/>
    <property type="project" value="UniProtKB-SubCell"/>
</dbReference>
<proteinExistence type="inferred from homology"/>
<feature type="chain" id="PRO_5042051913" evidence="9">
    <location>
        <begin position="21"/>
        <end position="497"/>
    </location>
</feature>
<dbReference type="PROSITE" id="PS51969">
    <property type="entry name" value="CBM39"/>
    <property type="match status" value="1"/>
</dbReference>
<dbReference type="GO" id="GO:0030246">
    <property type="term" value="F:carbohydrate binding"/>
    <property type="evidence" value="ECO:0007669"/>
    <property type="project" value="InterPro"/>
</dbReference>
<evidence type="ECO:0000256" key="7">
    <source>
        <dbReference type="ARBA" id="ARBA00023180"/>
    </source>
</evidence>
<evidence type="ECO:0000256" key="5">
    <source>
        <dbReference type="ARBA" id="ARBA00022729"/>
    </source>
</evidence>
<dbReference type="Pfam" id="PF00722">
    <property type="entry name" value="Glyco_hydro_16"/>
    <property type="match status" value="1"/>
</dbReference>
<dbReference type="InterPro" id="IPR013320">
    <property type="entry name" value="ConA-like_dom_sf"/>
</dbReference>
<dbReference type="InterPro" id="IPR050546">
    <property type="entry name" value="Glycosyl_Hydrlase_16"/>
</dbReference>
<evidence type="ECO:0000256" key="4">
    <source>
        <dbReference type="ARBA" id="ARBA00022588"/>
    </source>
</evidence>
<comment type="similarity">
    <text evidence="2">Belongs to the insect beta-1,3-glucan binding protein family.</text>
</comment>
<dbReference type="GO" id="GO:0004553">
    <property type="term" value="F:hydrolase activity, hydrolyzing O-glycosyl compounds"/>
    <property type="evidence" value="ECO:0007669"/>
    <property type="project" value="InterPro"/>
</dbReference>
<dbReference type="InterPro" id="IPR035806">
    <property type="entry name" value="GH16_GRP_C"/>
</dbReference>
<keyword evidence="5 9" id="KW-0732">Signal</keyword>
<keyword evidence="7" id="KW-0325">Glycoprotein</keyword>
<feature type="region of interest" description="Disordered" evidence="8">
    <location>
        <begin position="122"/>
        <end position="163"/>
    </location>
</feature>
<evidence type="ECO:0000313" key="12">
    <source>
        <dbReference type="EMBL" id="KAJ8713683.1"/>
    </source>
</evidence>
<gene>
    <name evidence="12" type="ORF">PYW07_014053</name>
</gene>
<dbReference type="Gene3D" id="2.60.40.2140">
    <property type="entry name" value="Beta-1,3-glucan-recognition protein, N-terminal domain"/>
    <property type="match status" value="1"/>
</dbReference>
<sequence>MTNTCVLFLFYLVCFNYVLCYEVPPAKLEAIYPKGLRVSVPDDGFQLFAFHGKLNEEMEGLEAGYWSRDITKAKNGRWTFRDRNAELKIGDTVYFWTYVIRNGLGYRQDNGEWTVTEYVNEAGEPVNPTDGSPVVPTPAPNPLSASSPNQAPQDTEAASSASAAAFAAPQPKVQYPCEISVSKVNVPGFVCRGQLLFEDNFNSGIEKGKIWTPEIKFPGEPDFPFNVYLNDRNLHVRDGRLSIKPITLESKYGEGFVRQNLDVTPRCTGTVGTLDCSREASGAQILPPIITSKITTKNKFAFKYGRVEVSARMPVGDWIYPEIQLEARDSVYGVSKYASGVLRIATAKGNVEFAKKLYAGPIMCDSEPYRSNYLQQKAGADLWSKDFHNYSVEWRPDGISLFVDGEKYGEVSPPPEGFYKSASENHVVASSQWLKGTVMAPFDEMFYISLGINVGGVHDGTPPGTMIPARWRWIMSGFMRCRRFINLFAPRPQLPSF</sequence>
<keyword evidence="6" id="KW-0391">Immunity</keyword>
<dbReference type="InterPro" id="IPR000757">
    <property type="entry name" value="Beta-glucanase-like"/>
</dbReference>
<dbReference type="GO" id="GO:0005975">
    <property type="term" value="P:carbohydrate metabolic process"/>
    <property type="evidence" value="ECO:0007669"/>
    <property type="project" value="InterPro"/>
</dbReference>
<evidence type="ECO:0000256" key="8">
    <source>
        <dbReference type="SAM" id="MobiDB-lite"/>
    </source>
</evidence>
<evidence type="ECO:0000256" key="9">
    <source>
        <dbReference type="SAM" id="SignalP"/>
    </source>
</evidence>
<dbReference type="CDD" id="cd02179">
    <property type="entry name" value="GH16_beta_GRP"/>
    <property type="match status" value="1"/>
</dbReference>
<evidence type="ECO:0000256" key="1">
    <source>
        <dbReference type="ARBA" id="ARBA00004613"/>
    </source>
</evidence>
<comment type="caution">
    <text evidence="12">The sequence shown here is derived from an EMBL/GenBank/DDBJ whole genome shotgun (WGS) entry which is preliminary data.</text>
</comment>
<dbReference type="GO" id="GO:0045087">
    <property type="term" value="P:innate immune response"/>
    <property type="evidence" value="ECO:0007669"/>
    <property type="project" value="UniProtKB-KW"/>
</dbReference>
<evidence type="ECO:0000313" key="13">
    <source>
        <dbReference type="Proteomes" id="UP001231518"/>
    </source>
</evidence>
<dbReference type="PROSITE" id="PS51762">
    <property type="entry name" value="GH16_2"/>
    <property type="match status" value="1"/>
</dbReference>
<dbReference type="PANTHER" id="PTHR10963">
    <property type="entry name" value="GLYCOSYL HYDROLASE-RELATED"/>
    <property type="match status" value="1"/>
</dbReference>
<dbReference type="PANTHER" id="PTHR10963:SF60">
    <property type="entry name" value="GRAM-NEGATIVE BACTERIA-BINDING PROTEIN 1-RELATED"/>
    <property type="match status" value="1"/>
</dbReference>
<feature type="signal peptide" evidence="9">
    <location>
        <begin position="1"/>
        <end position="20"/>
    </location>
</feature>
<keyword evidence="4" id="KW-0399">Innate immunity</keyword>
<feature type="compositionally biased region" description="Low complexity" evidence="8">
    <location>
        <begin position="142"/>
        <end position="163"/>
    </location>
</feature>
<dbReference type="GO" id="GO:0045088">
    <property type="term" value="P:regulation of innate immune response"/>
    <property type="evidence" value="ECO:0007669"/>
    <property type="project" value="UniProtKB-ARBA"/>
</dbReference>
<evidence type="ECO:0000256" key="3">
    <source>
        <dbReference type="ARBA" id="ARBA00022525"/>
    </source>
</evidence>
<feature type="domain" description="GH16" evidence="10">
    <location>
        <begin position="168"/>
        <end position="463"/>
    </location>
</feature>
<dbReference type="InterPro" id="IPR031756">
    <property type="entry name" value="BGBP_N"/>
</dbReference>
<dbReference type="Gene3D" id="2.60.120.200">
    <property type="match status" value="1"/>
</dbReference>
<evidence type="ECO:0000259" key="11">
    <source>
        <dbReference type="PROSITE" id="PS51969"/>
    </source>
</evidence>
<evidence type="ECO:0000256" key="6">
    <source>
        <dbReference type="ARBA" id="ARBA00022859"/>
    </source>
</evidence>
<comment type="subcellular location">
    <subcellularLocation>
        <location evidence="1">Secreted</location>
    </subcellularLocation>
</comment>
<organism evidence="12 13">
    <name type="scientific">Mythimna separata</name>
    <name type="common">Oriental armyworm</name>
    <name type="synonym">Pseudaletia separata</name>
    <dbReference type="NCBI Taxonomy" id="271217"/>
    <lineage>
        <taxon>Eukaryota</taxon>
        <taxon>Metazoa</taxon>
        <taxon>Ecdysozoa</taxon>
        <taxon>Arthropoda</taxon>
        <taxon>Hexapoda</taxon>
        <taxon>Insecta</taxon>
        <taxon>Pterygota</taxon>
        <taxon>Neoptera</taxon>
        <taxon>Endopterygota</taxon>
        <taxon>Lepidoptera</taxon>
        <taxon>Glossata</taxon>
        <taxon>Ditrysia</taxon>
        <taxon>Noctuoidea</taxon>
        <taxon>Noctuidae</taxon>
        <taxon>Noctuinae</taxon>
        <taxon>Hadenini</taxon>
        <taxon>Mythimna</taxon>
    </lineage>
</organism>
<name>A0AAD7YFP6_MYTSE</name>
<evidence type="ECO:0000259" key="10">
    <source>
        <dbReference type="PROSITE" id="PS51762"/>
    </source>
</evidence>
<dbReference type="Proteomes" id="UP001231518">
    <property type="component" value="Chromosome 4"/>
</dbReference>
<keyword evidence="13" id="KW-1185">Reference proteome</keyword>
<dbReference type="FunFam" id="2.60.40.2140:FF:000001">
    <property type="entry name" value="Beta-1,3-glucan-binding protein"/>
    <property type="match status" value="1"/>
</dbReference>